<reference evidence="1" key="1">
    <citation type="submission" date="2013-07" db="EMBL/GenBank/DDBJ databases">
        <title>Sub-species coevolution in mutualistic symbiosis.</title>
        <authorList>
            <person name="Murfin K."/>
            <person name="Klassen J."/>
            <person name="Lee M."/>
            <person name="Forst S."/>
            <person name="Stock P."/>
            <person name="Goodrich-Blair H."/>
        </authorList>
    </citation>
    <scope>NUCLEOTIDE SEQUENCE [LARGE SCALE GENOMIC DNA]</scope>
    <source>
        <strain evidence="1">Intermedium</strain>
    </source>
</reference>
<organism evidence="1 2">
    <name type="scientific">Xenorhabdus bovienii str. Intermedium</name>
    <dbReference type="NCBI Taxonomy" id="1379677"/>
    <lineage>
        <taxon>Bacteria</taxon>
        <taxon>Pseudomonadati</taxon>
        <taxon>Pseudomonadota</taxon>
        <taxon>Gammaproteobacteria</taxon>
        <taxon>Enterobacterales</taxon>
        <taxon>Morganellaceae</taxon>
        <taxon>Xenorhabdus</taxon>
    </lineage>
</organism>
<accession>A0A077QK85</accession>
<dbReference type="AlphaFoldDB" id="A0A077QK85"/>
<comment type="caution">
    <text evidence="1">The sequence shown here is derived from an EMBL/GenBank/DDBJ whole genome shotgun (WGS) entry which is preliminary data.</text>
</comment>
<dbReference type="HOGENOM" id="CLU_1481427_0_0_6"/>
<protein>
    <submittedName>
        <fullName evidence="1">Uncharacterized protein</fullName>
    </submittedName>
</protein>
<evidence type="ECO:0000313" key="1">
    <source>
        <dbReference type="EMBL" id="CDH33613.1"/>
    </source>
</evidence>
<evidence type="ECO:0000313" key="2">
    <source>
        <dbReference type="Proteomes" id="UP000028480"/>
    </source>
</evidence>
<dbReference type="EMBL" id="CBTB010000195">
    <property type="protein sequence ID" value="CDH33613.1"/>
    <property type="molecule type" value="Genomic_DNA"/>
</dbReference>
<proteinExistence type="predicted"/>
<name>A0A077QK85_XENBV</name>
<sequence length="183" mass="20865">MVNSYRDSLRLSNYQFDKQPSLRGLVNNHSYYWLVQILGFIPKVKSFSRQASLTHELKLPLSAISSICSSRSSSKRIVRRVLLFRSYGFLLFSSCIGSNHYVNLLNSGANHYKDERHKKAMPRSGGTLTRHLTKPLIEVTIMADTQSNQTRLKFTFLIASGTQRLAGMSSLIFVSRQEAHHEQ</sequence>
<dbReference type="Proteomes" id="UP000028480">
    <property type="component" value="Unassembled WGS sequence"/>
</dbReference>
<gene>
    <name evidence="1" type="ORF">XBI1_2740006</name>
</gene>